<evidence type="ECO:0000313" key="2">
    <source>
        <dbReference type="EMBL" id="KAK4594420.1"/>
    </source>
</evidence>
<gene>
    <name evidence="2" type="ORF">RGQ29_018198</name>
</gene>
<name>A0AAN7FIR8_QUERU</name>
<evidence type="ECO:0000256" key="1">
    <source>
        <dbReference type="SAM" id="MobiDB-lite"/>
    </source>
</evidence>
<sequence length="228" mass="26226">MTTLFRDHICNLEEEEYWEACQHTLKSPYEPRANDGDEEGGTAPSDDDEGNEDKSDSCSDNNSSDSRHDDDDSSTSSNDNSRSYDSPYSGDDWDEPHCDREDEDADLFYEEYNSDVDYYDEDIEDDAKADRWSDIDSDQYRLINVSKNAREENAQANQITMMNIPMGTFQIGVMSLIIECLDAFLTDNPTEEEAMDFMDVDPTILMLRKERAYWELPTIVEATTELKN</sequence>
<feature type="compositionally biased region" description="Low complexity" evidence="1">
    <location>
        <begin position="74"/>
        <end position="86"/>
    </location>
</feature>
<evidence type="ECO:0000313" key="3">
    <source>
        <dbReference type="Proteomes" id="UP001324115"/>
    </source>
</evidence>
<comment type="caution">
    <text evidence="2">The sequence shown here is derived from an EMBL/GenBank/DDBJ whole genome shotgun (WGS) entry which is preliminary data.</text>
</comment>
<dbReference type="EMBL" id="JAXUIC010000004">
    <property type="protein sequence ID" value="KAK4594420.1"/>
    <property type="molecule type" value="Genomic_DNA"/>
</dbReference>
<keyword evidence="3" id="KW-1185">Reference proteome</keyword>
<dbReference type="Proteomes" id="UP001324115">
    <property type="component" value="Unassembled WGS sequence"/>
</dbReference>
<organism evidence="2 3">
    <name type="scientific">Quercus rubra</name>
    <name type="common">Northern red oak</name>
    <name type="synonym">Quercus borealis</name>
    <dbReference type="NCBI Taxonomy" id="3512"/>
    <lineage>
        <taxon>Eukaryota</taxon>
        <taxon>Viridiplantae</taxon>
        <taxon>Streptophyta</taxon>
        <taxon>Embryophyta</taxon>
        <taxon>Tracheophyta</taxon>
        <taxon>Spermatophyta</taxon>
        <taxon>Magnoliopsida</taxon>
        <taxon>eudicotyledons</taxon>
        <taxon>Gunneridae</taxon>
        <taxon>Pentapetalae</taxon>
        <taxon>rosids</taxon>
        <taxon>fabids</taxon>
        <taxon>Fagales</taxon>
        <taxon>Fagaceae</taxon>
        <taxon>Quercus</taxon>
    </lineage>
</organism>
<protein>
    <submittedName>
        <fullName evidence="2">Uncharacterized protein</fullName>
    </submittedName>
</protein>
<reference evidence="2 3" key="1">
    <citation type="journal article" date="2023" name="G3 (Bethesda)">
        <title>A haplotype-resolved chromosome-scale genome for Quercus rubra L. provides insights into the genetics of adaptive traits for red oak species.</title>
        <authorList>
            <person name="Kapoor B."/>
            <person name="Jenkins J."/>
            <person name="Schmutz J."/>
            <person name="Zhebentyayeva T."/>
            <person name="Kuelheim C."/>
            <person name="Coggeshall M."/>
            <person name="Heim C."/>
            <person name="Lasky J.R."/>
            <person name="Leites L."/>
            <person name="Islam-Faridi N."/>
            <person name="Romero-Severson J."/>
            <person name="DeLeo V.L."/>
            <person name="Lucas S.M."/>
            <person name="Lazic D."/>
            <person name="Gailing O."/>
            <person name="Carlson J."/>
            <person name="Staton M."/>
        </authorList>
    </citation>
    <scope>NUCLEOTIDE SEQUENCE [LARGE SCALE GENOMIC DNA]</scope>
    <source>
        <strain evidence="2">Pseudo-F2</strain>
    </source>
</reference>
<feature type="compositionally biased region" description="Acidic residues" evidence="1">
    <location>
        <begin position="36"/>
        <end position="51"/>
    </location>
</feature>
<dbReference type="AlphaFoldDB" id="A0AAN7FIR8"/>
<proteinExistence type="predicted"/>
<accession>A0AAN7FIR8</accession>
<feature type="region of interest" description="Disordered" evidence="1">
    <location>
        <begin position="27"/>
        <end position="100"/>
    </location>
</feature>